<name>A0A9X7UUH4_9GAMM</name>
<dbReference type="Proteomes" id="UP000596074">
    <property type="component" value="Chromosome"/>
</dbReference>
<dbReference type="AlphaFoldDB" id="A0A9X7UUH4"/>
<gene>
    <name evidence="1" type="ORF">GJQ55_00825</name>
</gene>
<dbReference type="SUPFAM" id="SSF53850">
    <property type="entry name" value="Periplasmic binding protein-like II"/>
    <property type="match status" value="1"/>
</dbReference>
<organism evidence="1 2">
    <name type="scientific">Venatoribacter cucullus</name>
    <dbReference type="NCBI Taxonomy" id="2661630"/>
    <lineage>
        <taxon>Bacteria</taxon>
        <taxon>Pseudomonadati</taxon>
        <taxon>Pseudomonadota</taxon>
        <taxon>Gammaproteobacteria</taxon>
        <taxon>Oceanospirillales</taxon>
        <taxon>Oceanospirillaceae</taxon>
        <taxon>Venatoribacter</taxon>
    </lineage>
</organism>
<dbReference type="KEGG" id="vcw:GJQ55_00825"/>
<dbReference type="RefSeq" id="WP_228345616.1">
    <property type="nucleotide sequence ID" value="NZ_CP046056.1"/>
</dbReference>
<sequence>MQASDLTMAVPDDAYPPYVVHNEQGEAIQGLLIDPLREALTALDMQLELQELPVLRSTYMLDAGKLDARMESPQWLNNPDDFLWLDVGVTLEDILVYRADLPYVPDSLTTLEGSEIITHLGYIYPTLDPLFHSGKLTRLDKHTEREMIDALLNAPAESPRLLVIERKVWEWYLPQLDIPPHIRLQASPLLVGCAQLQIQLARTAHLETLQPRLQSWIDAHHPARALSACTPAS</sequence>
<proteinExistence type="predicted"/>
<keyword evidence="2" id="KW-1185">Reference proteome</keyword>
<evidence type="ECO:0000313" key="2">
    <source>
        <dbReference type="Proteomes" id="UP000596074"/>
    </source>
</evidence>
<evidence type="ECO:0000313" key="1">
    <source>
        <dbReference type="EMBL" id="QQD23103.1"/>
    </source>
</evidence>
<protein>
    <submittedName>
        <fullName evidence="1">Uncharacterized protein</fullName>
    </submittedName>
</protein>
<dbReference type="EMBL" id="CP046056">
    <property type="protein sequence ID" value="QQD23103.1"/>
    <property type="molecule type" value="Genomic_DNA"/>
</dbReference>
<accession>A0A9X7UUH4</accession>
<reference evidence="1 2" key="1">
    <citation type="submission" date="2019-11" db="EMBL/GenBank/DDBJ databases">
        <title>Venatorbacter sp. nov. a predator of Campylobacter and other Gram-negative bacteria.</title>
        <authorList>
            <person name="Saeedi A."/>
            <person name="Cummings N.J."/>
            <person name="Connerton I.F."/>
            <person name="Connerton P.L."/>
        </authorList>
    </citation>
    <scope>NUCLEOTIDE SEQUENCE [LARGE SCALE GENOMIC DNA]</scope>
    <source>
        <strain evidence="1">XL5</strain>
    </source>
</reference>